<evidence type="ECO:0000313" key="2">
    <source>
        <dbReference type="Proteomes" id="UP000518266"/>
    </source>
</evidence>
<dbReference type="Proteomes" id="UP000518266">
    <property type="component" value="Unassembled WGS sequence"/>
</dbReference>
<evidence type="ECO:0000313" key="1">
    <source>
        <dbReference type="EMBL" id="KAF3853215.1"/>
    </source>
</evidence>
<reference evidence="1 2" key="1">
    <citation type="submission" date="2020-03" db="EMBL/GenBank/DDBJ databases">
        <title>Dissostichus mawsoni Genome sequencing and assembly.</title>
        <authorList>
            <person name="Park H."/>
        </authorList>
    </citation>
    <scope>NUCLEOTIDE SEQUENCE [LARGE SCALE GENOMIC DNA]</scope>
    <source>
        <strain evidence="1">DM0001</strain>
        <tissue evidence="1">Muscle</tissue>
    </source>
</reference>
<comment type="caution">
    <text evidence="1">The sequence shown here is derived from an EMBL/GenBank/DDBJ whole genome shotgun (WGS) entry which is preliminary data.</text>
</comment>
<dbReference type="EMBL" id="JAAKFY010000008">
    <property type="protein sequence ID" value="KAF3853215.1"/>
    <property type="molecule type" value="Genomic_DNA"/>
</dbReference>
<sequence>MLLYLTASARDKLESSSMMQRASREYSRMVESTERPLVSSEGEGASPVGLVLTAIVAVVYKVAIRIEGPFTEQIYLERSQRRKLQ</sequence>
<accession>A0A7J5YUN6</accession>
<gene>
    <name evidence="1" type="ORF">F7725_013903</name>
</gene>
<proteinExistence type="predicted"/>
<organism evidence="1 2">
    <name type="scientific">Dissostichus mawsoni</name>
    <name type="common">Antarctic cod</name>
    <dbReference type="NCBI Taxonomy" id="36200"/>
    <lineage>
        <taxon>Eukaryota</taxon>
        <taxon>Metazoa</taxon>
        <taxon>Chordata</taxon>
        <taxon>Craniata</taxon>
        <taxon>Vertebrata</taxon>
        <taxon>Euteleostomi</taxon>
        <taxon>Actinopterygii</taxon>
        <taxon>Neopterygii</taxon>
        <taxon>Teleostei</taxon>
        <taxon>Neoteleostei</taxon>
        <taxon>Acanthomorphata</taxon>
        <taxon>Eupercaria</taxon>
        <taxon>Perciformes</taxon>
        <taxon>Notothenioidei</taxon>
        <taxon>Nototheniidae</taxon>
        <taxon>Dissostichus</taxon>
    </lineage>
</organism>
<keyword evidence="2" id="KW-1185">Reference proteome</keyword>
<dbReference type="AlphaFoldDB" id="A0A7J5YUN6"/>
<protein>
    <submittedName>
        <fullName evidence="1">Uncharacterized protein</fullName>
    </submittedName>
</protein>
<name>A0A7J5YUN6_DISMA</name>
<dbReference type="OrthoDB" id="8300106at2759"/>